<sequence>MGNDVSKEINDIVDVLEVNNKSCLTPSNITRCAEIDPRSPSEGIMRTPIEVRKHLEQSEEMCLRRRWKSEPELTPLKMDHADNVVLCDPRSPTLGITRTPIQVPIGEKVSYDKTLHGNILQNVNAIVHVPDCRSPSLGICRTPIEVEAPDENETIKDTPVLQPAVDLKLDNEPHTNPSEQWLTPISKKVLSPSFVYIDEEIVNTKRKKDVKLYDQNSYHEKENEANLKRKLKFTPEPVKTGVKVRTPLGSRCNFQDSPSQFLKKIQVQKVDEEMGYVGENTSSNYDNSKSIKKAQPMVEWDNKDSTLIM</sequence>
<dbReference type="PANTHER" id="PTHR34756">
    <property type="entry name" value="CELL DIVISION CYCLE-ASSOCIATED PROTEIN 3"/>
    <property type="match status" value="1"/>
</dbReference>
<dbReference type="Proteomes" id="UP001378592">
    <property type="component" value="Unassembled WGS sequence"/>
</dbReference>
<gene>
    <name evidence="1" type="ORF">R5R35_011637</name>
</gene>
<evidence type="ECO:0000313" key="1">
    <source>
        <dbReference type="EMBL" id="KAK7866121.1"/>
    </source>
</evidence>
<evidence type="ECO:0000313" key="2">
    <source>
        <dbReference type="Proteomes" id="UP001378592"/>
    </source>
</evidence>
<dbReference type="EMBL" id="JAZDUA010000155">
    <property type="protein sequence ID" value="KAK7866121.1"/>
    <property type="molecule type" value="Genomic_DNA"/>
</dbReference>
<dbReference type="AlphaFoldDB" id="A0AAN9VMR9"/>
<dbReference type="PANTHER" id="PTHR34756:SF1">
    <property type="entry name" value="CELL DIVISION CYCLE-ASSOCIATED PROTEIN 3"/>
    <property type="match status" value="1"/>
</dbReference>
<protein>
    <submittedName>
        <fullName evidence="1">Uncharacterized protein</fullName>
    </submittedName>
</protein>
<keyword evidence="2" id="KW-1185">Reference proteome</keyword>
<reference evidence="1 2" key="1">
    <citation type="submission" date="2024-03" db="EMBL/GenBank/DDBJ databases">
        <title>The genome assembly and annotation of the cricket Gryllus longicercus Weissman &amp; Gray.</title>
        <authorList>
            <person name="Szrajer S."/>
            <person name="Gray D."/>
            <person name="Ylla G."/>
        </authorList>
    </citation>
    <scope>NUCLEOTIDE SEQUENCE [LARGE SCALE GENOMIC DNA]</scope>
    <source>
        <strain evidence="1">DAG 2021-001</strain>
        <tissue evidence="1">Whole body minus gut</tissue>
    </source>
</reference>
<name>A0AAN9VMR9_9ORTH</name>
<accession>A0AAN9VMR9</accession>
<proteinExistence type="predicted"/>
<dbReference type="InterPro" id="IPR038832">
    <property type="entry name" value="CDCA3"/>
</dbReference>
<comment type="caution">
    <text evidence="1">The sequence shown here is derived from an EMBL/GenBank/DDBJ whole genome shotgun (WGS) entry which is preliminary data.</text>
</comment>
<organism evidence="1 2">
    <name type="scientific">Gryllus longicercus</name>
    <dbReference type="NCBI Taxonomy" id="2509291"/>
    <lineage>
        <taxon>Eukaryota</taxon>
        <taxon>Metazoa</taxon>
        <taxon>Ecdysozoa</taxon>
        <taxon>Arthropoda</taxon>
        <taxon>Hexapoda</taxon>
        <taxon>Insecta</taxon>
        <taxon>Pterygota</taxon>
        <taxon>Neoptera</taxon>
        <taxon>Polyneoptera</taxon>
        <taxon>Orthoptera</taxon>
        <taxon>Ensifera</taxon>
        <taxon>Gryllidea</taxon>
        <taxon>Grylloidea</taxon>
        <taxon>Gryllidae</taxon>
        <taxon>Gryllinae</taxon>
        <taxon>Gryllus</taxon>
    </lineage>
</organism>